<accession>A0NZV1</accession>
<evidence type="ECO:0000313" key="3">
    <source>
        <dbReference type="Proteomes" id="UP000004848"/>
    </source>
</evidence>
<evidence type="ECO:0000259" key="1">
    <source>
        <dbReference type="PROSITE" id="PS50943"/>
    </source>
</evidence>
<dbReference type="Gene3D" id="1.10.260.40">
    <property type="entry name" value="lambda repressor-like DNA-binding domains"/>
    <property type="match status" value="1"/>
</dbReference>
<comment type="caution">
    <text evidence="2">The sequence shown here is derived from an EMBL/GenBank/DDBJ whole genome shotgun (WGS) entry which is preliminary data.</text>
</comment>
<dbReference type="eggNOG" id="COG3655">
    <property type="taxonomic scope" value="Bacteria"/>
</dbReference>
<dbReference type="PROSITE" id="PS50943">
    <property type="entry name" value="HTH_CROC1"/>
    <property type="match status" value="1"/>
</dbReference>
<dbReference type="Proteomes" id="UP000004848">
    <property type="component" value="Unassembled WGS sequence"/>
</dbReference>
<dbReference type="SUPFAM" id="SSF47413">
    <property type="entry name" value="lambda repressor-like DNA-binding domains"/>
    <property type="match status" value="1"/>
</dbReference>
<name>A0NZV1_ROSAI</name>
<sequence>MQLANFSCNKGHSGIKKRYRGCHSGIKIMRGDTFKILQGVLKARRMTYADLASRMDISEPTVKRIFAGYDCKLSRLLEICDILEVPLADVLHRAARTSEEASVLPVATEARLAADPSLFYLFILLREPIPQKEIERRFGLSGEDMFRMGRALEALGLAEVHPGNHIKITRKEPLRFRPDGPLIALLKDINTRFLGQVIANPGGNQSLFFTLSRRMLPDTGAFILREIETLKETIAELARQDQLVSREEDLTTFKLTGAFAPISFPDILTIEPGR</sequence>
<dbReference type="GO" id="GO:0003677">
    <property type="term" value="F:DNA binding"/>
    <property type="evidence" value="ECO:0007669"/>
    <property type="project" value="InterPro"/>
</dbReference>
<gene>
    <name evidence="2" type="ORF">SIAM614_26076</name>
</gene>
<feature type="domain" description="HTH cro/C1-type" evidence="1">
    <location>
        <begin position="37"/>
        <end position="90"/>
    </location>
</feature>
<dbReference type="InterPro" id="IPR010982">
    <property type="entry name" value="Lambda_DNA-bd_dom_sf"/>
</dbReference>
<proteinExistence type="predicted"/>
<dbReference type="SMART" id="SM00530">
    <property type="entry name" value="HTH_XRE"/>
    <property type="match status" value="1"/>
</dbReference>
<evidence type="ECO:0000313" key="2">
    <source>
        <dbReference type="EMBL" id="EAV41668.1"/>
    </source>
</evidence>
<reference evidence="2 3" key="1">
    <citation type="submission" date="2006-05" db="EMBL/GenBank/DDBJ databases">
        <authorList>
            <person name="King G."/>
            <person name="Ferriera S."/>
            <person name="Johnson J."/>
            <person name="Kravitz S."/>
            <person name="Beeson K."/>
            <person name="Sutton G."/>
            <person name="Rogers Y.-H."/>
            <person name="Friedman R."/>
            <person name="Frazier M."/>
            <person name="Venter J.C."/>
        </authorList>
    </citation>
    <scope>NUCLEOTIDE SEQUENCE [LARGE SCALE GENOMIC DNA]</scope>
    <source>
        <strain evidence="3">ATCC 25650 / DSM 13394 / JCM 20685 / NBRC 16684 / NCIMB 2208 / IAM 12614 / B1</strain>
    </source>
</reference>
<dbReference type="InterPro" id="IPR001387">
    <property type="entry name" value="Cro/C1-type_HTH"/>
</dbReference>
<organism evidence="2 3">
    <name type="scientific">Roseibium aggregatum (strain ATCC 25650 / DSM 13394 / JCM 20685 / NBRC 16684 / NCIMB 2208 / IAM 12614 / B1)</name>
    <name type="common">Stappia aggregata</name>
    <dbReference type="NCBI Taxonomy" id="384765"/>
    <lineage>
        <taxon>Bacteria</taxon>
        <taxon>Pseudomonadati</taxon>
        <taxon>Pseudomonadota</taxon>
        <taxon>Alphaproteobacteria</taxon>
        <taxon>Hyphomicrobiales</taxon>
        <taxon>Stappiaceae</taxon>
        <taxon>Roseibium</taxon>
    </lineage>
</organism>
<dbReference type="EMBL" id="AAUW01000019">
    <property type="protein sequence ID" value="EAV41668.1"/>
    <property type="molecule type" value="Genomic_DNA"/>
</dbReference>
<dbReference type="AlphaFoldDB" id="A0NZV1"/>
<protein>
    <recommendedName>
        <fullName evidence="1">HTH cro/C1-type domain-containing protein</fullName>
    </recommendedName>
</protein>
<dbReference type="Pfam" id="PF13443">
    <property type="entry name" value="HTH_26"/>
    <property type="match status" value="1"/>
</dbReference>